<accession>A0A521FFL2</accession>
<keyword evidence="2" id="KW-1185">Reference proteome</keyword>
<evidence type="ECO:0000313" key="1">
    <source>
        <dbReference type="EMBL" id="SMO94340.1"/>
    </source>
</evidence>
<name>A0A521FFL2_9SPHI</name>
<protein>
    <submittedName>
        <fullName evidence="1">Uncharacterized protein</fullName>
    </submittedName>
</protein>
<dbReference type="AlphaFoldDB" id="A0A521FFL2"/>
<organism evidence="1 2">
    <name type="scientific">Pedobacter westerhofensis</name>
    <dbReference type="NCBI Taxonomy" id="425512"/>
    <lineage>
        <taxon>Bacteria</taxon>
        <taxon>Pseudomonadati</taxon>
        <taxon>Bacteroidota</taxon>
        <taxon>Sphingobacteriia</taxon>
        <taxon>Sphingobacteriales</taxon>
        <taxon>Sphingobacteriaceae</taxon>
        <taxon>Pedobacter</taxon>
    </lineage>
</organism>
<gene>
    <name evidence="1" type="ORF">SAMN06265348_111192</name>
</gene>
<sequence>MLYFHSKPKLNVKQTFQISVILNLLQEHHPRLGLKKFILKTGKSGIWPFF</sequence>
<evidence type="ECO:0000313" key="2">
    <source>
        <dbReference type="Proteomes" id="UP000320300"/>
    </source>
</evidence>
<proteinExistence type="predicted"/>
<dbReference type="EMBL" id="FXTN01000011">
    <property type="protein sequence ID" value="SMO94340.1"/>
    <property type="molecule type" value="Genomic_DNA"/>
</dbReference>
<reference evidence="1 2" key="1">
    <citation type="submission" date="2017-05" db="EMBL/GenBank/DDBJ databases">
        <authorList>
            <person name="Varghese N."/>
            <person name="Submissions S."/>
        </authorList>
    </citation>
    <scope>NUCLEOTIDE SEQUENCE [LARGE SCALE GENOMIC DNA]</scope>
    <source>
        <strain evidence="1 2">DSM 19036</strain>
    </source>
</reference>
<dbReference type="Proteomes" id="UP000320300">
    <property type="component" value="Unassembled WGS sequence"/>
</dbReference>